<dbReference type="GO" id="GO:0005811">
    <property type="term" value="C:lipid droplet"/>
    <property type="evidence" value="ECO:0007669"/>
    <property type="project" value="InterPro"/>
</dbReference>
<dbReference type="AlphaFoldDB" id="A0A6C0RIU0"/>
<dbReference type="Gene3D" id="1.50.10.20">
    <property type="match status" value="2"/>
</dbReference>
<evidence type="ECO:0000256" key="2">
    <source>
        <dbReference type="ARBA" id="ARBA00009755"/>
    </source>
</evidence>
<evidence type="ECO:0000256" key="4">
    <source>
        <dbReference type="SAM" id="Phobius"/>
    </source>
</evidence>
<sequence length="605" mass="67242">MKKEKLEIRFKELSEILLSELNDDGFWSGELSSSALGVAVAVAALHFHDAHLHQQEIGKGLAWLTSHQNADGGYGDTPESPANISTSLLCYAALNLYAEENPAIKTTQQKLADYLKSQNVDVRSEQVAKVILNHYKKDYTFSVPILTLCALCGIPGDNGFKNIPQLPFELALLPRRFYRLLNLSVVSYAIPALIAVGIVIFRKKKSNGLTRVVRAKAERKALKILEKLLPKSGGFLEAIPLTAFVALSLINAGLRDSVIVDKGIAFLKRTQRKDGSWPIDVDLSTWVTTLSVKALGERKDEILSQTQQKRIASHLLSVQNKTVHPFNGTSPGGWGWTNYSGSVPDCDDTPGAILALLNLAPHHTIREEVLVGGEWLRKLQNNDGGFPTFSRGWGKLPFDQSCADLTGHCVLALARMLNVYQQDLHQKQHKQFKKTIHKAVVYLEKYQNGNGSWLPLWFGNQHTQNHENPVYGTARVLTYLQKAKLFVDHDPVLAEKLKKMIASGTGFLLKVQNEDGSWGGNAGVEGSIEETALSIAALTETKSDAEIEKGFDWLDKFYKNNGLIKAPIGLYFASLWYDEKLYPLTAYLEAIELRLKTQRNNLILT</sequence>
<proteinExistence type="inferred from homology"/>
<reference evidence="7 8" key="1">
    <citation type="submission" date="2020-02" db="EMBL/GenBank/DDBJ databases">
        <title>Genome sequencing for Draconibacterium sp. strain M1.</title>
        <authorList>
            <person name="Park S.-J."/>
        </authorList>
    </citation>
    <scope>NUCLEOTIDE SEQUENCE [LARGE SCALE GENOMIC DNA]</scope>
    <source>
        <strain evidence="7 8">M1</strain>
    </source>
</reference>
<keyword evidence="3" id="KW-0677">Repeat</keyword>
<feature type="domain" description="Squalene cyclase N-terminal" evidence="6">
    <location>
        <begin position="13"/>
        <end position="97"/>
    </location>
</feature>
<keyword evidence="4" id="KW-1133">Transmembrane helix</keyword>
<dbReference type="RefSeq" id="WP_163348444.1">
    <property type="nucleotide sequence ID" value="NZ_CP048409.1"/>
</dbReference>
<dbReference type="InterPro" id="IPR008930">
    <property type="entry name" value="Terpenoid_cyclase/PrenylTrfase"/>
</dbReference>
<comment type="similarity">
    <text evidence="2">Belongs to the terpene cyclase/mutase family.</text>
</comment>
<dbReference type="GO" id="GO:0016104">
    <property type="term" value="P:triterpenoid biosynthetic process"/>
    <property type="evidence" value="ECO:0007669"/>
    <property type="project" value="InterPro"/>
</dbReference>
<evidence type="ECO:0000313" key="8">
    <source>
        <dbReference type="Proteomes" id="UP000474630"/>
    </source>
</evidence>
<name>A0A6C0RIU0_9BACT</name>
<feature type="domain" description="Squalene cyclase C-terminal" evidence="5">
    <location>
        <begin position="286"/>
        <end position="522"/>
    </location>
</feature>
<feature type="transmembrane region" description="Helical" evidence="4">
    <location>
        <begin position="176"/>
        <end position="201"/>
    </location>
</feature>
<dbReference type="UniPathway" id="UPA00337"/>
<protein>
    <submittedName>
        <fullName evidence="7">Squalene--hopene cyclase</fullName>
    </submittedName>
</protein>
<dbReference type="PANTHER" id="PTHR11764:SF20">
    <property type="entry name" value="LANOSTEROL SYNTHASE"/>
    <property type="match status" value="1"/>
</dbReference>
<dbReference type="PANTHER" id="PTHR11764">
    <property type="entry name" value="TERPENE CYCLASE/MUTASE FAMILY MEMBER"/>
    <property type="match status" value="1"/>
</dbReference>
<keyword evidence="4" id="KW-0472">Membrane</keyword>
<dbReference type="InterPro" id="IPR018333">
    <property type="entry name" value="Squalene_cyclase"/>
</dbReference>
<dbReference type="InterPro" id="IPR032696">
    <property type="entry name" value="SQ_cyclase_C"/>
</dbReference>
<dbReference type="EMBL" id="CP048409">
    <property type="protein sequence ID" value="QIA09473.1"/>
    <property type="molecule type" value="Genomic_DNA"/>
</dbReference>
<evidence type="ECO:0000256" key="1">
    <source>
        <dbReference type="ARBA" id="ARBA00004999"/>
    </source>
</evidence>
<dbReference type="Pfam" id="PF13249">
    <property type="entry name" value="SQHop_cyclase_N"/>
    <property type="match status" value="1"/>
</dbReference>
<dbReference type="Proteomes" id="UP000474630">
    <property type="component" value="Chromosome"/>
</dbReference>
<accession>A0A6C0RIU0</accession>
<dbReference type="SUPFAM" id="SSF48239">
    <property type="entry name" value="Terpenoid cyclases/Protein prenyltransferases"/>
    <property type="match status" value="2"/>
</dbReference>
<dbReference type="KEGG" id="drc:G0Q07_17955"/>
<keyword evidence="8" id="KW-1185">Reference proteome</keyword>
<evidence type="ECO:0000256" key="3">
    <source>
        <dbReference type="ARBA" id="ARBA00022737"/>
    </source>
</evidence>
<gene>
    <name evidence="7" type="ORF">G0Q07_17955</name>
</gene>
<dbReference type="InterPro" id="IPR032697">
    <property type="entry name" value="SQ_cyclase_N"/>
</dbReference>
<comment type="pathway">
    <text evidence="1">Secondary metabolite biosynthesis; hopanoid biosynthesis.</text>
</comment>
<evidence type="ECO:0000259" key="6">
    <source>
        <dbReference type="Pfam" id="PF13249"/>
    </source>
</evidence>
<evidence type="ECO:0000313" key="7">
    <source>
        <dbReference type="EMBL" id="QIA09473.1"/>
    </source>
</evidence>
<evidence type="ECO:0000259" key="5">
    <source>
        <dbReference type="Pfam" id="PF13243"/>
    </source>
</evidence>
<keyword evidence="4" id="KW-0812">Transmembrane</keyword>
<dbReference type="GO" id="GO:0016866">
    <property type="term" value="F:intramolecular transferase activity"/>
    <property type="evidence" value="ECO:0007669"/>
    <property type="project" value="InterPro"/>
</dbReference>
<organism evidence="7 8">
    <name type="scientific">Draconibacterium halophilum</name>
    <dbReference type="NCBI Taxonomy" id="2706887"/>
    <lineage>
        <taxon>Bacteria</taxon>
        <taxon>Pseudomonadati</taxon>
        <taxon>Bacteroidota</taxon>
        <taxon>Bacteroidia</taxon>
        <taxon>Marinilabiliales</taxon>
        <taxon>Prolixibacteraceae</taxon>
        <taxon>Draconibacterium</taxon>
    </lineage>
</organism>
<dbReference type="Pfam" id="PF13243">
    <property type="entry name" value="SQHop_cyclase_C"/>
    <property type="match status" value="1"/>
</dbReference>